<protein>
    <submittedName>
        <fullName evidence="1">AASDH</fullName>
        <ecNumber evidence="1">6.2.1.-</ecNumber>
    </submittedName>
</protein>
<keyword evidence="1" id="KW-0436">Ligase</keyword>
<dbReference type="Proteomes" id="UP000507470">
    <property type="component" value="Unassembled WGS sequence"/>
</dbReference>
<evidence type="ECO:0000313" key="2">
    <source>
        <dbReference type="Proteomes" id="UP000507470"/>
    </source>
</evidence>
<gene>
    <name evidence="1" type="ORF">MCOR_45096</name>
</gene>
<sequence>METTDTFDLQKISRKRRISDTEKLWAEQHSPDLIGKNVWKKKADVSSLNLIPIKCKMECVSRCNRCSDWLIHMDGTISDLKYFSYSVSERNVVSVLHSFTSDSYSELDFKKTAYQIKDVPSETLSTENTYGLSLNEKWMYNTGKCVDASPLIAH</sequence>
<reference evidence="1 2" key="1">
    <citation type="submission" date="2020-06" db="EMBL/GenBank/DDBJ databases">
        <authorList>
            <person name="Li R."/>
            <person name="Bekaert M."/>
        </authorList>
    </citation>
    <scope>NUCLEOTIDE SEQUENCE [LARGE SCALE GENOMIC DNA]</scope>
    <source>
        <strain evidence="2">wild</strain>
    </source>
</reference>
<name>A0A6J8DXB5_MYTCO</name>
<keyword evidence="2" id="KW-1185">Reference proteome</keyword>
<evidence type="ECO:0000313" key="1">
    <source>
        <dbReference type="EMBL" id="CAC5412071.1"/>
    </source>
</evidence>
<accession>A0A6J8DXB5</accession>
<dbReference type="GO" id="GO:0016874">
    <property type="term" value="F:ligase activity"/>
    <property type="evidence" value="ECO:0007669"/>
    <property type="project" value="UniProtKB-KW"/>
</dbReference>
<proteinExistence type="predicted"/>
<dbReference type="AlphaFoldDB" id="A0A6J8DXB5"/>
<organism evidence="1 2">
    <name type="scientific">Mytilus coruscus</name>
    <name type="common">Sea mussel</name>
    <dbReference type="NCBI Taxonomy" id="42192"/>
    <lineage>
        <taxon>Eukaryota</taxon>
        <taxon>Metazoa</taxon>
        <taxon>Spiralia</taxon>
        <taxon>Lophotrochozoa</taxon>
        <taxon>Mollusca</taxon>
        <taxon>Bivalvia</taxon>
        <taxon>Autobranchia</taxon>
        <taxon>Pteriomorphia</taxon>
        <taxon>Mytilida</taxon>
        <taxon>Mytiloidea</taxon>
        <taxon>Mytilidae</taxon>
        <taxon>Mytilinae</taxon>
        <taxon>Mytilus</taxon>
    </lineage>
</organism>
<dbReference type="OrthoDB" id="408177at2759"/>
<dbReference type="EMBL" id="CACVKT020007970">
    <property type="protein sequence ID" value="CAC5412071.1"/>
    <property type="molecule type" value="Genomic_DNA"/>
</dbReference>
<dbReference type="EC" id="6.2.1.-" evidence="1"/>